<evidence type="ECO:0000256" key="3">
    <source>
        <dbReference type="ARBA" id="ARBA00022737"/>
    </source>
</evidence>
<keyword evidence="6" id="KW-0228">DNA excision</keyword>
<keyword evidence="4" id="KW-0547">Nucleotide-binding</keyword>
<reference evidence="14 15" key="1">
    <citation type="submission" date="2013-03" db="EMBL/GenBank/DDBJ databases">
        <title>The Genome Sequence of Enterococcus saccharolyticus ATCC_43076 (Illumina only assembly).</title>
        <authorList>
            <consortium name="The Broad Institute Genomics Platform"/>
            <consortium name="The Broad Institute Genome Sequencing Center for Infectious Disease"/>
            <person name="Earl A."/>
            <person name="Russ C."/>
            <person name="Gilmore M."/>
            <person name="Surin D."/>
            <person name="Walker B."/>
            <person name="Young S."/>
            <person name="Zeng Q."/>
            <person name="Gargeya S."/>
            <person name="Fitzgerald M."/>
            <person name="Haas B."/>
            <person name="Abouelleil A."/>
            <person name="Allen A.W."/>
            <person name="Alvarado L."/>
            <person name="Arachchi H.M."/>
            <person name="Berlin A.M."/>
            <person name="Chapman S.B."/>
            <person name="Gainer-Dewar J."/>
            <person name="Goldberg J."/>
            <person name="Griggs A."/>
            <person name="Gujja S."/>
            <person name="Hansen M."/>
            <person name="Howarth C."/>
            <person name="Imamovic A."/>
            <person name="Ireland A."/>
            <person name="Larimer J."/>
            <person name="McCowan C."/>
            <person name="Murphy C."/>
            <person name="Pearson M."/>
            <person name="Poon T.W."/>
            <person name="Priest M."/>
            <person name="Roberts A."/>
            <person name="Saif S."/>
            <person name="Shea T."/>
            <person name="Sisk P."/>
            <person name="Sykes S."/>
            <person name="Wortman J."/>
            <person name="Nusbaum C."/>
            <person name="Birren B."/>
        </authorList>
    </citation>
    <scope>NUCLEOTIDE SEQUENCE [LARGE SCALE GENOMIC DNA]</scope>
    <source>
        <strain evidence="14 15">ATCC 43076</strain>
    </source>
</reference>
<keyword evidence="7" id="KW-0067">ATP-binding</keyword>
<keyword evidence="8" id="KW-0267">Excision nuclease</keyword>
<evidence type="ECO:0000256" key="11">
    <source>
        <dbReference type="ARBA" id="ARBA00038000"/>
    </source>
</evidence>
<dbReference type="GO" id="GO:0003677">
    <property type="term" value="F:DNA binding"/>
    <property type="evidence" value="ECO:0007669"/>
    <property type="project" value="UniProtKB-KW"/>
</dbReference>
<evidence type="ECO:0000256" key="9">
    <source>
        <dbReference type="ARBA" id="ARBA00023125"/>
    </source>
</evidence>
<evidence type="ECO:0000256" key="5">
    <source>
        <dbReference type="ARBA" id="ARBA00022763"/>
    </source>
</evidence>
<comment type="subcellular location">
    <subcellularLocation>
        <location evidence="1">Cytoplasm</location>
    </subcellularLocation>
</comment>
<evidence type="ECO:0000256" key="2">
    <source>
        <dbReference type="ARBA" id="ARBA00022490"/>
    </source>
</evidence>
<evidence type="ECO:0000256" key="7">
    <source>
        <dbReference type="ARBA" id="ARBA00022840"/>
    </source>
</evidence>
<gene>
    <name evidence="14" type="ORF">OMQ_01512</name>
</gene>
<comment type="caution">
    <text evidence="14">The sequence shown here is derived from an EMBL/GenBank/DDBJ whole genome shotgun (WGS) entry which is preliminary data.</text>
</comment>
<dbReference type="Proteomes" id="UP000014136">
    <property type="component" value="Unassembled WGS sequence"/>
</dbReference>
<dbReference type="eggNOG" id="COG0178">
    <property type="taxonomic scope" value="Bacteria"/>
</dbReference>
<comment type="similarity">
    <text evidence="11">Belongs to the ABC transporter superfamily. UvrA family.</text>
</comment>
<keyword evidence="5" id="KW-0227">DNA damage</keyword>
<evidence type="ECO:0000256" key="12">
    <source>
        <dbReference type="ARBA" id="ARBA00039316"/>
    </source>
</evidence>
<evidence type="ECO:0000256" key="10">
    <source>
        <dbReference type="ARBA" id="ARBA00023204"/>
    </source>
</evidence>
<keyword evidence="15" id="KW-1185">Reference proteome</keyword>
<keyword evidence="2" id="KW-0963">Cytoplasm</keyword>
<dbReference type="InterPro" id="IPR027417">
    <property type="entry name" value="P-loop_NTPase"/>
</dbReference>
<dbReference type="GO" id="GO:0005524">
    <property type="term" value="F:ATP binding"/>
    <property type="evidence" value="ECO:0007669"/>
    <property type="project" value="UniProtKB-KW"/>
</dbReference>
<dbReference type="EMBL" id="AHYT01000005">
    <property type="protein sequence ID" value="EOT28990.1"/>
    <property type="molecule type" value="Genomic_DNA"/>
</dbReference>
<evidence type="ECO:0000313" key="15">
    <source>
        <dbReference type="Proteomes" id="UP000014136"/>
    </source>
</evidence>
<keyword evidence="10" id="KW-0234">DNA repair</keyword>
<dbReference type="PANTHER" id="PTHR43152:SF2">
    <property type="entry name" value="DRUG RESISTANCE ABC TRANSPORTER"/>
    <property type="match status" value="1"/>
</dbReference>
<evidence type="ECO:0000256" key="8">
    <source>
        <dbReference type="ARBA" id="ARBA00022881"/>
    </source>
</evidence>
<organism evidence="14 15">
    <name type="scientific">Enterococcus saccharolyticus subsp. saccharolyticus ATCC 43076</name>
    <dbReference type="NCBI Taxonomy" id="1139996"/>
    <lineage>
        <taxon>Bacteria</taxon>
        <taxon>Bacillati</taxon>
        <taxon>Bacillota</taxon>
        <taxon>Bacilli</taxon>
        <taxon>Lactobacillales</taxon>
        <taxon>Enterococcaceae</taxon>
        <taxon>Enterococcus</taxon>
    </lineage>
</organism>
<dbReference type="AlphaFoldDB" id="S0JKE9"/>
<protein>
    <recommendedName>
        <fullName evidence="12">UvrABC system protein A</fullName>
    </recommendedName>
    <alternativeName>
        <fullName evidence="13">Excinuclease ABC subunit A</fullName>
    </alternativeName>
</protein>
<dbReference type="STRING" id="41997.RV16_GL001762"/>
<name>S0JKE9_9ENTE</name>
<dbReference type="GO" id="GO:0004518">
    <property type="term" value="F:nuclease activity"/>
    <property type="evidence" value="ECO:0007669"/>
    <property type="project" value="UniProtKB-KW"/>
</dbReference>
<keyword evidence="3" id="KW-0677">Repeat</keyword>
<evidence type="ECO:0000256" key="6">
    <source>
        <dbReference type="ARBA" id="ARBA00022769"/>
    </source>
</evidence>
<dbReference type="GO" id="GO:0006281">
    <property type="term" value="P:DNA repair"/>
    <property type="evidence" value="ECO:0007669"/>
    <property type="project" value="UniProtKB-KW"/>
</dbReference>
<dbReference type="Gene3D" id="3.40.50.300">
    <property type="entry name" value="P-loop containing nucleotide triphosphate hydrolases"/>
    <property type="match status" value="1"/>
</dbReference>
<proteinExistence type="inferred from homology"/>
<dbReference type="Gene3D" id="1.10.8.280">
    <property type="entry name" value="ABC transporter ATPase domain-like"/>
    <property type="match status" value="1"/>
</dbReference>
<dbReference type="PATRIC" id="fig|1139996.3.peg.1496"/>
<dbReference type="PANTHER" id="PTHR43152">
    <property type="entry name" value="UVRABC SYSTEM PROTEIN A"/>
    <property type="match status" value="1"/>
</dbReference>
<evidence type="ECO:0000256" key="13">
    <source>
        <dbReference type="ARBA" id="ARBA00042156"/>
    </source>
</evidence>
<evidence type="ECO:0000256" key="4">
    <source>
        <dbReference type="ARBA" id="ARBA00022741"/>
    </source>
</evidence>
<dbReference type="GO" id="GO:0005737">
    <property type="term" value="C:cytoplasm"/>
    <property type="evidence" value="ECO:0007669"/>
    <property type="project" value="UniProtKB-SubCell"/>
</dbReference>
<keyword evidence="9" id="KW-0238">DNA-binding</keyword>
<evidence type="ECO:0000256" key="1">
    <source>
        <dbReference type="ARBA" id="ARBA00004496"/>
    </source>
</evidence>
<dbReference type="Gene3D" id="1.20.1580.10">
    <property type="entry name" value="ABC transporter ATPase like domain"/>
    <property type="match status" value="1"/>
</dbReference>
<dbReference type="HOGENOM" id="CLU_001370_4_0_9"/>
<evidence type="ECO:0000313" key="14">
    <source>
        <dbReference type="EMBL" id="EOT28990.1"/>
    </source>
</evidence>
<sequence length="182" mass="20436">MVTGVSGSGKSSLVFDTLAAESRRELNDTFPSFLQHFLPKYGRPSVGKIENLPVAIVIEQKKLSPNSRSTVGTYTEIYTFLRLLFSRVGEPFVGYSDTFSFNHPDGKCPTCDGLGYVTTIDIHQLVDFDKSLNADPIHFPTFGKDAWRWKRYAYSGLFDLDKKINDYSPEGLALFLHAPNKN</sequence>
<accession>S0JKE9</accession>